<dbReference type="EMBL" id="PQVI01000021">
    <property type="protein sequence ID" value="POY42902.1"/>
    <property type="molecule type" value="Genomic_DNA"/>
</dbReference>
<proteinExistence type="predicted"/>
<sequence>MKYQTERIEAIGQSQSLLAELFTFVGEHHDQTAQLRESWVPFFRIWGNQDPYTKIKVFTARDEKDHIVGCVMALLIENPLFVEKPFIQRFVDLTNGDTQFEQYVKLILDSV</sequence>
<accession>A0ABX4ZW92</accession>
<dbReference type="Proteomes" id="UP000237229">
    <property type="component" value="Unassembled WGS sequence"/>
</dbReference>
<name>A0ABX4ZW92_9PAST</name>
<organism evidence="1 2">
    <name type="scientific">Avibacterium endocarditidis</name>
    <dbReference type="NCBI Taxonomy" id="380674"/>
    <lineage>
        <taxon>Bacteria</taxon>
        <taxon>Pseudomonadati</taxon>
        <taxon>Pseudomonadota</taxon>
        <taxon>Gammaproteobacteria</taxon>
        <taxon>Pasteurellales</taxon>
        <taxon>Pasteurellaceae</taxon>
        <taxon>Avibacterium</taxon>
    </lineage>
</organism>
<evidence type="ECO:0000313" key="2">
    <source>
        <dbReference type="Proteomes" id="UP000237229"/>
    </source>
</evidence>
<protein>
    <submittedName>
        <fullName evidence="1">Uncharacterized protein</fullName>
    </submittedName>
</protein>
<comment type="caution">
    <text evidence="1">The sequence shown here is derived from an EMBL/GenBank/DDBJ whole genome shotgun (WGS) entry which is preliminary data.</text>
</comment>
<evidence type="ECO:0000313" key="1">
    <source>
        <dbReference type="EMBL" id="POY42902.1"/>
    </source>
</evidence>
<gene>
    <name evidence="1" type="ORF">C3Z13_02345</name>
</gene>
<reference evidence="1 2" key="1">
    <citation type="submission" date="2018-02" db="EMBL/GenBank/DDBJ databases">
        <title>Classification genera of Pasteurellaceae by whole genome sequence comparison.</title>
        <authorList>
            <person name="Christensen H."/>
        </authorList>
    </citation>
    <scope>NUCLEOTIDE SEQUENCE [LARGE SCALE GENOMIC DNA]</scope>
    <source>
        <strain evidence="1 2">20186H4H1</strain>
    </source>
</reference>
<keyword evidence="2" id="KW-1185">Reference proteome</keyword>
<dbReference type="RefSeq" id="WP_103854881.1">
    <property type="nucleotide sequence ID" value="NZ_CBCSDH010000011.1"/>
</dbReference>